<dbReference type="GO" id="GO:0046872">
    <property type="term" value="F:metal ion binding"/>
    <property type="evidence" value="ECO:0007669"/>
    <property type="project" value="UniProtKB-KW"/>
</dbReference>
<dbReference type="SUPFAM" id="SSF53800">
    <property type="entry name" value="Chelatase"/>
    <property type="match status" value="1"/>
</dbReference>
<sequence>MKTGVVVLAHGSKVRTGNEGLFKIVEMLRAMGKWDMVEACFLQLAKPGLTEAVEDIIERGAKRVVVMPLLLFSGNHVTKDIPEEIEKEQKKFPEVEFYYAKSIGADERLAQITRERIEAATNHV</sequence>
<dbReference type="PANTHER" id="PTHR33542:SF3">
    <property type="entry name" value="SIROHYDROCHLORIN FERROCHELATASE, CHLOROPLASTIC"/>
    <property type="match status" value="1"/>
</dbReference>
<gene>
    <name evidence="3" type="ORF">MAG551_00526</name>
</gene>
<evidence type="ECO:0000256" key="1">
    <source>
        <dbReference type="ARBA" id="ARBA00022723"/>
    </source>
</evidence>
<dbReference type="Proteomes" id="UP000722750">
    <property type="component" value="Unassembled WGS sequence"/>
</dbReference>
<name>A0A941W1A5_9BACT</name>
<dbReference type="GO" id="GO:0016829">
    <property type="term" value="F:lyase activity"/>
    <property type="evidence" value="ECO:0007669"/>
    <property type="project" value="UniProtKB-KW"/>
</dbReference>
<organism evidence="3 4">
    <name type="scientific">Candidatus Scalindua arabica</name>
    <dbReference type="NCBI Taxonomy" id="1127984"/>
    <lineage>
        <taxon>Bacteria</taxon>
        <taxon>Pseudomonadati</taxon>
        <taxon>Planctomycetota</taxon>
        <taxon>Candidatus Brocadiia</taxon>
        <taxon>Candidatus Brocadiales</taxon>
        <taxon>Candidatus Scalinduaceae</taxon>
        <taxon>Candidatus Scalindua</taxon>
    </lineage>
</organism>
<proteinExistence type="predicted"/>
<keyword evidence="1" id="KW-0479">Metal-binding</keyword>
<evidence type="ECO:0000256" key="2">
    <source>
        <dbReference type="ARBA" id="ARBA00023239"/>
    </source>
</evidence>
<dbReference type="CDD" id="cd03416">
    <property type="entry name" value="CbiX_SirB_N"/>
    <property type="match status" value="1"/>
</dbReference>
<dbReference type="Gene3D" id="3.40.50.1400">
    <property type="match status" value="1"/>
</dbReference>
<accession>A0A941W1A5</accession>
<dbReference type="InterPro" id="IPR002762">
    <property type="entry name" value="CbiX-like"/>
</dbReference>
<dbReference type="PANTHER" id="PTHR33542">
    <property type="entry name" value="SIROHYDROCHLORIN FERROCHELATASE, CHLOROPLASTIC"/>
    <property type="match status" value="1"/>
</dbReference>
<dbReference type="Pfam" id="PF01903">
    <property type="entry name" value="CbiX"/>
    <property type="match status" value="1"/>
</dbReference>
<evidence type="ECO:0000313" key="3">
    <source>
        <dbReference type="EMBL" id="MBS1257482.1"/>
    </source>
</evidence>
<dbReference type="AlphaFoldDB" id="A0A941W1A5"/>
<evidence type="ECO:0000313" key="4">
    <source>
        <dbReference type="Proteomes" id="UP000722750"/>
    </source>
</evidence>
<reference evidence="3" key="1">
    <citation type="journal article" date="2021" name="ISME J.">
        <title>Fine-scale metabolic discontinuity in a stratified prokaryote microbiome of a Red Sea deep halocline.</title>
        <authorList>
            <person name="Michoud G."/>
            <person name="Ngugi D.K."/>
            <person name="Barozzi A."/>
            <person name="Merlino G."/>
            <person name="Calleja M.L."/>
            <person name="Delgado-Huertas A."/>
            <person name="Moran X.A.G."/>
            <person name="Daffonchio D."/>
        </authorList>
    </citation>
    <scope>NUCLEOTIDE SEQUENCE</scope>
    <source>
        <strain evidence="3">SuakinDeep_MAG55_1</strain>
    </source>
</reference>
<keyword evidence="2" id="KW-0456">Lyase</keyword>
<protein>
    <submittedName>
        <fullName evidence="3">Sirohydrochlorin ferrochelatase</fullName>
    </submittedName>
</protein>
<dbReference type="InterPro" id="IPR050963">
    <property type="entry name" value="Sirohydro_Cobaltochel/CbiX"/>
</dbReference>
<comment type="caution">
    <text evidence="3">The sequence shown here is derived from an EMBL/GenBank/DDBJ whole genome shotgun (WGS) entry which is preliminary data.</text>
</comment>
<dbReference type="EMBL" id="JAANXD010000026">
    <property type="protein sequence ID" value="MBS1257482.1"/>
    <property type="molecule type" value="Genomic_DNA"/>
</dbReference>